<evidence type="ECO:0000256" key="5">
    <source>
        <dbReference type="SAM" id="MobiDB-lite"/>
    </source>
</evidence>
<dbReference type="Gene3D" id="3.90.700.10">
    <property type="entry name" value="Succinate dehydrogenase/fumarate reductase flavoprotein, catalytic domain"/>
    <property type="match status" value="1"/>
</dbReference>
<dbReference type="PANTHER" id="PTHR43400">
    <property type="entry name" value="FUMARATE REDUCTASE"/>
    <property type="match status" value="1"/>
</dbReference>
<comment type="cofactor">
    <cofactor evidence="1">
        <name>FAD</name>
        <dbReference type="ChEBI" id="CHEBI:57692"/>
    </cofactor>
</comment>
<evidence type="ECO:0000313" key="8">
    <source>
        <dbReference type="Proteomes" id="UP001363010"/>
    </source>
</evidence>
<keyword evidence="2" id="KW-0285">Flavoprotein</keyword>
<dbReference type="RefSeq" id="WP_340364077.1">
    <property type="nucleotide sequence ID" value="NZ_JBBKZV010000006.1"/>
</dbReference>
<proteinExistence type="predicted"/>
<dbReference type="InterPro" id="IPR027477">
    <property type="entry name" value="Succ_DH/fumarate_Rdtase_cat_sf"/>
</dbReference>
<evidence type="ECO:0000256" key="3">
    <source>
        <dbReference type="ARBA" id="ARBA00022827"/>
    </source>
</evidence>
<feature type="region of interest" description="Disordered" evidence="5">
    <location>
        <begin position="565"/>
        <end position="598"/>
    </location>
</feature>
<dbReference type="PANTHER" id="PTHR43400:SF10">
    <property type="entry name" value="3-OXOSTEROID 1-DEHYDROGENASE"/>
    <property type="match status" value="1"/>
</dbReference>
<accession>A0ABU8VYZ7</accession>
<dbReference type="SUPFAM" id="SSF51905">
    <property type="entry name" value="FAD/NAD(P)-binding domain"/>
    <property type="match status" value="1"/>
</dbReference>
<feature type="compositionally biased region" description="Polar residues" evidence="5">
    <location>
        <begin position="589"/>
        <end position="598"/>
    </location>
</feature>
<dbReference type="Pfam" id="PF00890">
    <property type="entry name" value="FAD_binding_2"/>
    <property type="match status" value="1"/>
</dbReference>
<keyword evidence="3" id="KW-0274">FAD</keyword>
<dbReference type="Proteomes" id="UP001363010">
    <property type="component" value="Unassembled WGS sequence"/>
</dbReference>
<dbReference type="SUPFAM" id="SSF56425">
    <property type="entry name" value="Succinate dehydrogenase/fumarate reductase flavoprotein, catalytic domain"/>
    <property type="match status" value="1"/>
</dbReference>
<comment type="caution">
    <text evidence="7">The sequence shown here is derived from an EMBL/GenBank/DDBJ whole genome shotgun (WGS) entry which is preliminary data.</text>
</comment>
<evidence type="ECO:0000313" key="7">
    <source>
        <dbReference type="EMBL" id="MEJ8823049.1"/>
    </source>
</evidence>
<dbReference type="InterPro" id="IPR036188">
    <property type="entry name" value="FAD/NAD-bd_sf"/>
</dbReference>
<evidence type="ECO:0000256" key="1">
    <source>
        <dbReference type="ARBA" id="ARBA00001974"/>
    </source>
</evidence>
<feature type="domain" description="FAD-dependent oxidoreductase 2 FAD-binding" evidence="6">
    <location>
        <begin position="11"/>
        <end position="548"/>
    </location>
</feature>
<feature type="compositionally biased region" description="Low complexity" evidence="5">
    <location>
        <begin position="565"/>
        <end position="588"/>
    </location>
</feature>
<dbReference type="InterPro" id="IPR050315">
    <property type="entry name" value="FAD-oxidoreductase_2"/>
</dbReference>
<dbReference type="EMBL" id="JBBKZV010000006">
    <property type="protein sequence ID" value="MEJ8823049.1"/>
    <property type="molecule type" value="Genomic_DNA"/>
</dbReference>
<dbReference type="Gene3D" id="3.50.50.60">
    <property type="entry name" value="FAD/NAD(P)-binding domain"/>
    <property type="match status" value="2"/>
</dbReference>
<evidence type="ECO:0000256" key="2">
    <source>
        <dbReference type="ARBA" id="ARBA00022630"/>
    </source>
</evidence>
<keyword evidence="4" id="KW-0560">Oxidoreductase</keyword>
<evidence type="ECO:0000256" key="4">
    <source>
        <dbReference type="ARBA" id="ARBA00023002"/>
    </source>
</evidence>
<dbReference type="InterPro" id="IPR003953">
    <property type="entry name" value="FAD-dep_OxRdtase_2_FAD-bd"/>
</dbReference>
<sequence>MTTETWDAEYDVVVIGAGAGGMAAALTAKIEGRSVLLTEKTDRVGGSTAVSGGAVWAPLNAQSAKVGHPDTFDKAWTYMRATVGDAAPVSMQQAFLRNCAGMVDFFERNTEVKLVARSFSPDYYPDREGAAMGGRSLDPAMFDGRLLGKHFHELRDPLPEFMVLGGMMITMTDAKHLLAVTKSFASWREGMKLVLRFFSDRLRGYHRGTRLVLGNALAARLFKSVLDRGIDYWLESPLQKLIVEDGRVAGVLFQRGGKSVRVRARCGVIVATGGFPWNEALRGELYPQPAGAWSMSPSGNRGEGISLAREAGAALGTGQTNAAFWAPVSILKRPDGTVVRYPHLVWDRAKPGLMAVNQAGERFVNESTSYHEFVRAMYRSHQTVPTLPAYLVCDHDFMEKWGMGLALPGGRPREHLVRAGYLRKAATLRALGEALGMDGERLEASAARFNALAESGKDDDFGKGGTEYNRYLGDPDHKPNACLGPLRRGPFYAVEVVAGDIGTAVGIACNENAQALDSAGRPIRGLYMAGNDMHSVMGGEYPAPGITLGPALTFGWIAGAHAARSGSHSQSQSQSQSQMPAQAQMQAQDLSTTERVTS</sequence>
<organism evidence="7 8">
    <name type="scientific">Variovorax humicola</name>
    <dbReference type="NCBI Taxonomy" id="1769758"/>
    <lineage>
        <taxon>Bacteria</taxon>
        <taxon>Pseudomonadati</taxon>
        <taxon>Pseudomonadota</taxon>
        <taxon>Betaproteobacteria</taxon>
        <taxon>Burkholderiales</taxon>
        <taxon>Comamonadaceae</taxon>
        <taxon>Variovorax</taxon>
    </lineage>
</organism>
<reference evidence="7 8" key="1">
    <citation type="submission" date="2024-03" db="EMBL/GenBank/DDBJ databases">
        <title>Novel species of the genus Variovorax.</title>
        <authorList>
            <person name="Liu Q."/>
            <person name="Xin Y.-H."/>
        </authorList>
    </citation>
    <scope>NUCLEOTIDE SEQUENCE [LARGE SCALE GENOMIC DNA]</scope>
    <source>
        <strain evidence="7 8">KACC 18501</strain>
    </source>
</reference>
<name>A0ABU8VYZ7_9BURK</name>
<keyword evidence="8" id="KW-1185">Reference proteome</keyword>
<protein>
    <submittedName>
        <fullName evidence="7">FAD-dependent oxidoreductase</fullName>
    </submittedName>
</protein>
<gene>
    <name evidence="7" type="ORF">WKW80_13565</name>
</gene>
<evidence type="ECO:0000259" key="6">
    <source>
        <dbReference type="Pfam" id="PF00890"/>
    </source>
</evidence>